<reference evidence="2 3" key="1">
    <citation type="journal article" date="2019" name="Nat. Med.">
        <title>A library of human gut bacterial isolates paired with longitudinal multiomics data enables mechanistic microbiome research.</title>
        <authorList>
            <person name="Poyet M."/>
            <person name="Groussin M."/>
            <person name="Gibbons S.M."/>
            <person name="Avila-Pacheco J."/>
            <person name="Jiang X."/>
            <person name="Kearney S.M."/>
            <person name="Perrotta A.R."/>
            <person name="Berdy B."/>
            <person name="Zhao S."/>
            <person name="Lieberman T.D."/>
            <person name="Swanson P.K."/>
            <person name="Smith M."/>
            <person name="Roesemann S."/>
            <person name="Alexander J.E."/>
            <person name="Rich S.A."/>
            <person name="Livny J."/>
            <person name="Vlamakis H."/>
            <person name="Clish C."/>
            <person name="Bullock K."/>
            <person name="Deik A."/>
            <person name="Scott J."/>
            <person name="Pierce K.A."/>
            <person name="Xavier R.J."/>
            <person name="Alm E.J."/>
        </authorList>
    </citation>
    <scope>NUCLEOTIDE SEQUENCE [LARGE SCALE GENOMIC DNA]</scope>
    <source>
        <strain evidence="2 3">BIOML-A5</strain>
    </source>
</reference>
<gene>
    <name evidence="2" type="ORF">GKE44_08665</name>
</gene>
<protein>
    <submittedName>
        <fullName evidence="2">Heptaprenyl diphosphate synthase</fullName>
    </submittedName>
</protein>
<dbReference type="InterPro" id="IPR010898">
    <property type="entry name" value="Hpre_diP_synth_I"/>
</dbReference>
<dbReference type="Pfam" id="PF07456">
    <property type="entry name" value="Hpre_diP_synt_I"/>
    <property type="match status" value="1"/>
</dbReference>
<dbReference type="PIRSF" id="PIRSF027391">
    <property type="entry name" value="Hpre_diP_synt_I"/>
    <property type="match status" value="1"/>
</dbReference>
<accession>A0A7X2MB01</accession>
<dbReference type="EMBL" id="WKQV01000009">
    <property type="protein sequence ID" value="MSD27227.1"/>
    <property type="molecule type" value="Genomic_DNA"/>
</dbReference>
<dbReference type="Gene3D" id="1.10.1760.20">
    <property type="match status" value="1"/>
</dbReference>
<feature type="transmembrane region" description="Helical" evidence="1">
    <location>
        <begin position="78"/>
        <end position="95"/>
    </location>
</feature>
<feature type="transmembrane region" description="Helical" evidence="1">
    <location>
        <begin position="43"/>
        <end position="66"/>
    </location>
</feature>
<dbReference type="InterPro" id="IPR014535">
    <property type="entry name" value="Hpre_diP_synt_I"/>
</dbReference>
<evidence type="ECO:0000313" key="3">
    <source>
        <dbReference type="Proteomes" id="UP000465607"/>
    </source>
</evidence>
<keyword evidence="1" id="KW-0812">Transmembrane</keyword>
<evidence type="ECO:0000256" key="1">
    <source>
        <dbReference type="SAM" id="Phobius"/>
    </source>
</evidence>
<organism evidence="2 3">
    <name type="scientific">Agathobacter rectalis</name>
    <dbReference type="NCBI Taxonomy" id="39491"/>
    <lineage>
        <taxon>Bacteria</taxon>
        <taxon>Bacillati</taxon>
        <taxon>Bacillota</taxon>
        <taxon>Clostridia</taxon>
        <taxon>Lachnospirales</taxon>
        <taxon>Lachnospiraceae</taxon>
        <taxon>Agathobacter</taxon>
    </lineage>
</organism>
<comment type="caution">
    <text evidence="2">The sequence shown here is derived from an EMBL/GenBank/DDBJ whole genome shotgun (WGS) entry which is preliminary data.</text>
</comment>
<keyword evidence="1" id="KW-1133">Transmembrane helix</keyword>
<feature type="transmembrane region" description="Helical" evidence="1">
    <location>
        <begin position="133"/>
        <end position="153"/>
    </location>
</feature>
<name>A0A7X2MB01_9FIRM</name>
<proteinExistence type="predicted"/>
<evidence type="ECO:0000313" key="2">
    <source>
        <dbReference type="EMBL" id="MSD27227.1"/>
    </source>
</evidence>
<sequence>MTKSGKIAYGAMLVALAMIFSYVESFIPITIGIPGIKLGVANLVTVLGIFFLGPCEVLTVVVMRIFLVGFMFGNGVSIIYSLAGGLLSLTVMLIIKKTDKFSMVSVSVAGGISHNIGQLLAAAIVLKSTAVGYYLPPLLVAGTLTGLLIGIVAQKVFPAVGISGKNFLNAG</sequence>
<keyword evidence="1" id="KW-0472">Membrane</keyword>
<feature type="transmembrane region" description="Helical" evidence="1">
    <location>
        <begin position="7"/>
        <end position="31"/>
    </location>
</feature>
<dbReference type="AlphaFoldDB" id="A0A7X2MB01"/>
<dbReference type="Proteomes" id="UP000465607">
    <property type="component" value="Unassembled WGS sequence"/>
</dbReference>
<feature type="transmembrane region" description="Helical" evidence="1">
    <location>
        <begin position="101"/>
        <end position="126"/>
    </location>
</feature>